<sequence length="80" mass="9637">MGIGEHNGGLFNYYTVIALTKNEDGRMLYSSMYSFLTALLRDELRHYEMKNPRNSVDFLGFFRCYEIQRNLMRQQVLFRR</sequence>
<accession>A0A291DXA6</accession>
<reference evidence="1 2" key="1">
    <citation type="submission" date="2017-09" db="EMBL/GenBank/DDBJ databases">
        <title>FDA dAtabase for Regulatory Grade micrObial Sequences (FDA-ARGOS): Supporting development and validation of Infectious Disease Dx tests.</title>
        <authorList>
            <person name="Minogue T."/>
            <person name="Wolcott M."/>
            <person name="Wasieloski L."/>
            <person name="Aguilar W."/>
            <person name="Moore D."/>
            <person name="Tallon L."/>
            <person name="Sadzewicz L."/>
            <person name="Ott S."/>
            <person name="Zhao X."/>
            <person name="Nagaraj S."/>
            <person name="Vavikolanu K."/>
            <person name="Aluvathingal J."/>
            <person name="Nadendla S."/>
            <person name="Sichtig H."/>
        </authorList>
    </citation>
    <scope>NUCLEOTIDE SEQUENCE [LARGE SCALE GENOMIC DNA]</scope>
    <source>
        <strain evidence="1 2">FDAARGOS_392</strain>
    </source>
</reference>
<name>A0A291DXA6_9ENTR</name>
<evidence type="ECO:0000313" key="1">
    <source>
        <dbReference type="EMBL" id="ATF92322.1"/>
    </source>
</evidence>
<organism evidence="1 2">
    <name type="scientific">Cedecea neteri</name>
    <dbReference type="NCBI Taxonomy" id="158822"/>
    <lineage>
        <taxon>Bacteria</taxon>
        <taxon>Pseudomonadati</taxon>
        <taxon>Pseudomonadota</taxon>
        <taxon>Gammaproteobacteria</taxon>
        <taxon>Enterobacterales</taxon>
        <taxon>Enterobacteriaceae</taxon>
        <taxon>Cedecea</taxon>
    </lineage>
</organism>
<protein>
    <submittedName>
        <fullName evidence="1">Uncharacterized protein</fullName>
    </submittedName>
</protein>
<dbReference type="AlphaFoldDB" id="A0A291DXA6"/>
<gene>
    <name evidence="1" type="ORF">CO704_09600</name>
</gene>
<dbReference type="Proteomes" id="UP000217979">
    <property type="component" value="Chromosome"/>
</dbReference>
<evidence type="ECO:0000313" key="2">
    <source>
        <dbReference type="Proteomes" id="UP000217979"/>
    </source>
</evidence>
<dbReference type="EMBL" id="CP023525">
    <property type="protein sequence ID" value="ATF92322.1"/>
    <property type="molecule type" value="Genomic_DNA"/>
</dbReference>
<proteinExistence type="predicted"/>